<dbReference type="FunFam" id="3.40.50.12470:FF:000009">
    <property type="entry name" value="2-oxoglutarate dehydrogenase E1 component"/>
    <property type="match status" value="1"/>
</dbReference>
<dbReference type="CDD" id="cd02016">
    <property type="entry name" value="TPP_E1_OGDC_like"/>
    <property type="match status" value="1"/>
</dbReference>
<name>A0A3B0Z9F2_9ZZZZ</name>
<sequence length="950" mass="108005">MSNTPKDKSMLDMQQSSFLDGSNALYIEALYEQYLTDPNSIEGPWREYFEKLAAENQRADVPHTPVRDAFRQLKTGNRCAEGGGVSPHELRLQEKQVRVAQLINAYRAHGHKRARFNPLTTEGQLAQVPELTQAHHQLTDDDLDHTFDTGMLAGVERAPLREILSILKRTYTHAIGSEYLHVAEKAEELWLRERIEQHHGQPDYPQETKLRLLDRLTAAEGLERFLHSKYIGQKRFSLEGGDSLIPMLDTLIQHAGAVDAKEVLIAMAHRGRLNVLVNILGKHPKDLFQEFEGQTNWDGYATGDVKYHQGFSSDINTPGSVVHTSLAFNPSHLEIVGPVVEGSTRARQDRRNDSDGCQVIPVIIHGDAAFAGQGVVMETFNMSQSRGYSTKGTLHIVINNQIGFTTSNQRDSRSTMYCTDVAKMVNAPIFHVNGDNPEAVQFVTELALEYRMTFKKDVVIDLVCYRRHGHSEADEPMATQPEMYQNIKKKKTPRDIYASRLIDAGLLDAATVKQMMKDYRATLEQGRCVVKEVNPDYASPHTDWNRYTEQACTVLLDTGVDKKRLQFLAEKQQQMPDNFTLHPAVRKIYESRAQMAAEEVAADWGFAETLAYATLVDEGHHVRLSGQDCGRGTFFHRHVVTYNQSDNRAFIPLRHIKEDQGNFLVINSVLSEAAVLAFEYGYATTDPNTLTIWEAQFGDFANNAQVVIDQFISAGEQKWKRLCGLVLLLPHGYEGQGPEHSSARVERYLQLCAQHNMQVVMPTTPAQIFHLLRRQMMLNCRKPLVVFSPKSLLRHKMATSTLNEMTEGTFRPIIPEVDELDPDGVKRVVMCSGKVYYDLLLQRREQQRTDVAIIRMEQLYPFPSALMKRELERYSQATEFYWCQEEPKNQGSWFTSQHHVRSLLDNKFYLEYAGRPFSAAPAVGYPKLHKEQQRQLVEDALGPQQTTKDK</sequence>
<dbReference type="GO" id="GO:0045252">
    <property type="term" value="C:oxoglutarate dehydrogenase complex"/>
    <property type="evidence" value="ECO:0007669"/>
    <property type="project" value="TreeGrafter"/>
</dbReference>
<dbReference type="EC" id="1.2.4.2" evidence="2"/>
<dbReference type="Pfam" id="PF16870">
    <property type="entry name" value="OxoGdeHyase_C"/>
    <property type="match status" value="1"/>
</dbReference>
<dbReference type="InterPro" id="IPR005475">
    <property type="entry name" value="Transketolase-like_Pyr-bd"/>
</dbReference>
<dbReference type="PANTHER" id="PTHR23152:SF4">
    <property type="entry name" value="2-OXOADIPATE DEHYDROGENASE COMPLEX COMPONENT E1"/>
    <property type="match status" value="1"/>
</dbReference>
<dbReference type="InterPro" id="IPR011603">
    <property type="entry name" value="2oxoglutarate_DH_E1"/>
</dbReference>
<evidence type="ECO:0000256" key="1">
    <source>
        <dbReference type="ARBA" id="ARBA00001964"/>
    </source>
</evidence>
<dbReference type="InterPro" id="IPR032106">
    <property type="entry name" value="2-oxogl_dehyd_N"/>
</dbReference>
<keyword evidence="3 7" id="KW-0560">Oxidoreductase</keyword>
<evidence type="ECO:0000259" key="6">
    <source>
        <dbReference type="SMART" id="SM00861"/>
    </source>
</evidence>
<dbReference type="GO" id="GO:0004591">
    <property type="term" value="F:oxoglutarate dehydrogenase (succinyl-transferring) activity"/>
    <property type="evidence" value="ECO:0007669"/>
    <property type="project" value="UniProtKB-EC"/>
</dbReference>
<evidence type="ECO:0000256" key="5">
    <source>
        <dbReference type="ARBA" id="ARBA00023152"/>
    </source>
</evidence>
<dbReference type="Gene3D" id="3.40.50.11610">
    <property type="entry name" value="Multifunctional 2-oxoglutarate metabolism enzyme, C-terminal domain"/>
    <property type="match status" value="1"/>
</dbReference>
<dbReference type="PANTHER" id="PTHR23152">
    <property type="entry name" value="2-OXOGLUTARATE DEHYDROGENASE"/>
    <property type="match status" value="1"/>
</dbReference>
<dbReference type="InterPro" id="IPR001017">
    <property type="entry name" value="DH_E1"/>
</dbReference>
<dbReference type="GO" id="GO:0005829">
    <property type="term" value="C:cytosol"/>
    <property type="evidence" value="ECO:0007669"/>
    <property type="project" value="TreeGrafter"/>
</dbReference>
<dbReference type="SMART" id="SM00861">
    <property type="entry name" value="Transket_pyr"/>
    <property type="match status" value="1"/>
</dbReference>
<dbReference type="NCBIfam" id="TIGR00239">
    <property type="entry name" value="2oxo_dh_E1"/>
    <property type="match status" value="1"/>
</dbReference>
<keyword evidence="4" id="KW-0786">Thiamine pyrophosphate</keyword>
<feature type="domain" description="Transketolase-like pyrimidine-binding" evidence="6">
    <location>
        <begin position="602"/>
        <end position="795"/>
    </location>
</feature>
<keyword evidence="5" id="KW-0324">Glycolysis</keyword>
<proteinExistence type="predicted"/>
<comment type="cofactor">
    <cofactor evidence="1">
        <name>thiamine diphosphate</name>
        <dbReference type="ChEBI" id="CHEBI:58937"/>
    </cofactor>
</comment>
<evidence type="ECO:0000256" key="2">
    <source>
        <dbReference type="ARBA" id="ARBA00012280"/>
    </source>
</evidence>
<dbReference type="SUPFAM" id="SSF52518">
    <property type="entry name" value="Thiamin diphosphate-binding fold (THDP-binding)"/>
    <property type="match status" value="2"/>
</dbReference>
<dbReference type="InterPro" id="IPR029061">
    <property type="entry name" value="THDP-binding"/>
</dbReference>
<evidence type="ECO:0000256" key="3">
    <source>
        <dbReference type="ARBA" id="ARBA00023002"/>
    </source>
</evidence>
<dbReference type="NCBIfam" id="NF006914">
    <property type="entry name" value="PRK09404.1"/>
    <property type="match status" value="1"/>
</dbReference>
<reference evidence="7" key="1">
    <citation type="submission" date="2018-06" db="EMBL/GenBank/DDBJ databases">
        <authorList>
            <person name="Zhirakovskaya E."/>
        </authorList>
    </citation>
    <scope>NUCLEOTIDE SEQUENCE</scope>
</reference>
<dbReference type="Gene3D" id="3.40.50.12470">
    <property type="match status" value="1"/>
</dbReference>
<dbReference type="InterPro" id="IPR031717">
    <property type="entry name" value="ODO-1/KGD_C"/>
</dbReference>
<dbReference type="Pfam" id="PF02779">
    <property type="entry name" value="Transket_pyr"/>
    <property type="match status" value="1"/>
</dbReference>
<dbReference type="GO" id="GO:0030976">
    <property type="term" value="F:thiamine pyrophosphate binding"/>
    <property type="evidence" value="ECO:0007669"/>
    <property type="project" value="InterPro"/>
</dbReference>
<organism evidence="7">
    <name type="scientific">hydrothermal vent metagenome</name>
    <dbReference type="NCBI Taxonomy" id="652676"/>
    <lineage>
        <taxon>unclassified sequences</taxon>
        <taxon>metagenomes</taxon>
        <taxon>ecological metagenomes</taxon>
    </lineage>
</organism>
<dbReference type="PIRSF" id="PIRSF000157">
    <property type="entry name" value="Oxoglu_dh_E1"/>
    <property type="match status" value="1"/>
</dbReference>
<dbReference type="InterPro" id="IPR042179">
    <property type="entry name" value="KGD_C_sf"/>
</dbReference>
<gene>
    <name evidence="7" type="ORF">MNBD_GAMMA18-641</name>
</gene>
<accession>A0A3B0Z9F2</accession>
<dbReference type="AlphaFoldDB" id="A0A3B0Z9F2"/>
<protein>
    <recommendedName>
        <fullName evidence="2">oxoglutarate dehydrogenase (succinyl-transferring)</fullName>
        <ecNumber evidence="2">1.2.4.2</ecNumber>
    </recommendedName>
</protein>
<dbReference type="NCBIfam" id="NF008907">
    <property type="entry name" value="PRK12270.1"/>
    <property type="match status" value="1"/>
</dbReference>
<evidence type="ECO:0000256" key="4">
    <source>
        <dbReference type="ARBA" id="ARBA00023052"/>
    </source>
</evidence>
<dbReference type="GO" id="GO:0006099">
    <property type="term" value="P:tricarboxylic acid cycle"/>
    <property type="evidence" value="ECO:0007669"/>
    <property type="project" value="TreeGrafter"/>
</dbReference>
<dbReference type="Gene3D" id="1.10.287.1150">
    <property type="entry name" value="TPP helical domain"/>
    <property type="match status" value="1"/>
</dbReference>
<dbReference type="Pfam" id="PF16078">
    <property type="entry name" value="2-oxogl_dehyd_N"/>
    <property type="match status" value="1"/>
</dbReference>
<dbReference type="EMBL" id="UOFP01000306">
    <property type="protein sequence ID" value="VAW90038.1"/>
    <property type="molecule type" value="Genomic_DNA"/>
</dbReference>
<dbReference type="Pfam" id="PF00676">
    <property type="entry name" value="E1_dh"/>
    <property type="match status" value="1"/>
</dbReference>
<dbReference type="GO" id="GO:0006096">
    <property type="term" value="P:glycolytic process"/>
    <property type="evidence" value="ECO:0007669"/>
    <property type="project" value="UniProtKB-KW"/>
</dbReference>
<evidence type="ECO:0000313" key="7">
    <source>
        <dbReference type="EMBL" id="VAW90038.1"/>
    </source>
</evidence>
<dbReference type="Gene3D" id="3.40.50.970">
    <property type="match status" value="1"/>
</dbReference>